<accession>A0A7J6MZR0</accession>
<feature type="domain" description="Peptidase A2" evidence="2">
    <location>
        <begin position="152"/>
        <end position="175"/>
    </location>
</feature>
<dbReference type="InterPro" id="IPR021109">
    <property type="entry name" value="Peptidase_aspartic_dom_sf"/>
</dbReference>
<comment type="caution">
    <text evidence="4">The sequence shown here is derived from an EMBL/GenBank/DDBJ whole genome shotgun (WGS) entry which is preliminary data.</text>
</comment>
<dbReference type="EMBL" id="JABANM010038314">
    <property type="protein sequence ID" value="KAF4677112.1"/>
    <property type="molecule type" value="Genomic_DNA"/>
</dbReference>
<feature type="domain" description="Peptidase A1" evidence="3">
    <location>
        <begin position="1"/>
        <end position="291"/>
    </location>
</feature>
<name>A0A7J6MZR0_PEROL</name>
<dbReference type="InterPro" id="IPR001995">
    <property type="entry name" value="Peptidase_A2_cat"/>
</dbReference>
<dbReference type="PROSITE" id="PS51767">
    <property type="entry name" value="PEPTIDASE_A1"/>
    <property type="match status" value="1"/>
</dbReference>
<dbReference type="GO" id="GO:0006508">
    <property type="term" value="P:proteolysis"/>
    <property type="evidence" value="ECO:0007669"/>
    <property type="project" value="InterPro"/>
</dbReference>
<dbReference type="Proteomes" id="UP000574390">
    <property type="component" value="Unassembled WGS sequence"/>
</dbReference>
<reference evidence="4 5" key="1">
    <citation type="submission" date="2020-04" db="EMBL/GenBank/DDBJ databases">
        <title>Perkinsus olseni comparative genomics.</title>
        <authorList>
            <person name="Bogema D.R."/>
        </authorList>
    </citation>
    <scope>NUCLEOTIDE SEQUENCE [LARGE SCALE GENOMIC DNA]</scope>
    <source>
        <strain evidence="4">ATCC PRA-205</strain>
    </source>
</reference>
<evidence type="ECO:0000313" key="5">
    <source>
        <dbReference type="Proteomes" id="UP000574390"/>
    </source>
</evidence>
<dbReference type="Gene3D" id="2.40.70.10">
    <property type="entry name" value="Acid Proteases"/>
    <property type="match status" value="1"/>
</dbReference>
<evidence type="ECO:0000259" key="2">
    <source>
        <dbReference type="PROSITE" id="PS50175"/>
    </source>
</evidence>
<evidence type="ECO:0000256" key="1">
    <source>
        <dbReference type="ARBA" id="ARBA00022801"/>
    </source>
</evidence>
<sequence length="319" mass="35698">MYVEGREDKFVLRRVSLWVGKRKVENIEIGLMAGSTLIESGAQPSAMLGPAHLPPETDAEVDMPSLIGQLVNAGVISQAAFSVHASELYVGINGRLVLGEDLRKTRNLTFFPLTTASWTKSPSAIAASAVRVWVPSAEDEMMEFSHEPQDRLELIIDTGADATVVPKKVFSMIWEALEWELGDDRAANRSELFHSIQLDEVDAFVDINGWIWFHTSVMDYLPVIAIDVDTESTLEMHLSQHVQVCKGEWCRLLVTDTLPFDKALDVFILGCPFFTEHDVHVDFNRGVAGFAAPEEPVVNTITSLETWNRIHRPLCRRRP</sequence>
<evidence type="ECO:0000259" key="3">
    <source>
        <dbReference type="PROSITE" id="PS51767"/>
    </source>
</evidence>
<dbReference type="PROSITE" id="PS00141">
    <property type="entry name" value="ASP_PROTEASE"/>
    <property type="match status" value="1"/>
</dbReference>
<dbReference type="InterPro" id="IPR001969">
    <property type="entry name" value="Aspartic_peptidase_AS"/>
</dbReference>
<proteinExistence type="predicted"/>
<dbReference type="GO" id="GO:0004190">
    <property type="term" value="F:aspartic-type endopeptidase activity"/>
    <property type="evidence" value="ECO:0007669"/>
    <property type="project" value="InterPro"/>
</dbReference>
<gene>
    <name evidence="4" type="ORF">FOZ62_032030</name>
</gene>
<protein>
    <recommendedName>
        <fullName evidence="6">Peptidase A2 domain-containing protein</fullName>
    </recommendedName>
</protein>
<dbReference type="AlphaFoldDB" id="A0A7J6MZR0"/>
<dbReference type="PROSITE" id="PS50175">
    <property type="entry name" value="ASP_PROT_RETROV"/>
    <property type="match status" value="1"/>
</dbReference>
<keyword evidence="1" id="KW-0378">Hydrolase</keyword>
<evidence type="ECO:0000313" key="4">
    <source>
        <dbReference type="EMBL" id="KAF4677112.1"/>
    </source>
</evidence>
<dbReference type="SUPFAM" id="SSF50630">
    <property type="entry name" value="Acid proteases"/>
    <property type="match status" value="1"/>
</dbReference>
<organism evidence="4 5">
    <name type="scientific">Perkinsus olseni</name>
    <name type="common">Perkinsus atlanticus</name>
    <dbReference type="NCBI Taxonomy" id="32597"/>
    <lineage>
        <taxon>Eukaryota</taxon>
        <taxon>Sar</taxon>
        <taxon>Alveolata</taxon>
        <taxon>Perkinsozoa</taxon>
        <taxon>Perkinsea</taxon>
        <taxon>Perkinsida</taxon>
        <taxon>Perkinsidae</taxon>
        <taxon>Perkinsus</taxon>
    </lineage>
</organism>
<dbReference type="InterPro" id="IPR033121">
    <property type="entry name" value="PEPTIDASE_A1"/>
</dbReference>
<evidence type="ECO:0008006" key="6">
    <source>
        <dbReference type="Google" id="ProtNLM"/>
    </source>
</evidence>